<sequence>MLLDDRFSGEAKTILDASCLTMVNGLVGTFVVCQVVLGDESALATQAAMGTLISALRLLVNLADSSYEWCLPILRNPFALPTLLRVISSYRPVPLDPTIESSSAHTEAEANKLDVMCLALALVTSIVQEAKQGKVQISKMMDPSCKFTRSCLKGCHCVGRIGAVESLVRLYLDQTERSRDLSNAEATFLKGHLAILLGLLCDDRNAANRTAILELLPGDSSHSKLETWIETIRDFVGLYADLARRFVRAVQDAKSGPSHGQEADGSDDGNDNDVQIGLPDPRDTTGATSGGIFVKHAEASEKGVELANRVMAILQSAQRDL</sequence>
<evidence type="ECO:0000256" key="1">
    <source>
        <dbReference type="SAM" id="MobiDB-lite"/>
    </source>
</evidence>
<evidence type="ECO:0008006" key="4">
    <source>
        <dbReference type="Google" id="ProtNLM"/>
    </source>
</evidence>
<gene>
    <name evidence="2" type="ORF">BS47DRAFT_740483</name>
</gene>
<proteinExistence type="predicted"/>
<dbReference type="EMBL" id="MU128947">
    <property type="protein sequence ID" value="KAF9515698.1"/>
    <property type="molecule type" value="Genomic_DNA"/>
</dbReference>
<organism evidence="2 3">
    <name type="scientific">Hydnum rufescens UP504</name>
    <dbReference type="NCBI Taxonomy" id="1448309"/>
    <lineage>
        <taxon>Eukaryota</taxon>
        <taxon>Fungi</taxon>
        <taxon>Dikarya</taxon>
        <taxon>Basidiomycota</taxon>
        <taxon>Agaricomycotina</taxon>
        <taxon>Agaricomycetes</taxon>
        <taxon>Cantharellales</taxon>
        <taxon>Hydnaceae</taxon>
        <taxon>Hydnum</taxon>
    </lineage>
</organism>
<dbReference type="Gene3D" id="1.25.10.10">
    <property type="entry name" value="Leucine-rich Repeat Variant"/>
    <property type="match status" value="1"/>
</dbReference>
<name>A0A9P6B130_9AGAM</name>
<evidence type="ECO:0000313" key="2">
    <source>
        <dbReference type="EMBL" id="KAF9515698.1"/>
    </source>
</evidence>
<keyword evidence="3" id="KW-1185">Reference proteome</keyword>
<protein>
    <recommendedName>
        <fullName evidence="4">Wings apart-like protein C-terminal domain-containing protein</fullName>
    </recommendedName>
</protein>
<feature type="region of interest" description="Disordered" evidence="1">
    <location>
        <begin position="253"/>
        <end position="289"/>
    </location>
</feature>
<dbReference type="AlphaFoldDB" id="A0A9P6B130"/>
<comment type="caution">
    <text evidence="2">The sequence shown here is derived from an EMBL/GenBank/DDBJ whole genome shotgun (WGS) entry which is preliminary data.</text>
</comment>
<reference evidence="2" key="1">
    <citation type="journal article" date="2020" name="Nat. Commun.">
        <title>Large-scale genome sequencing of mycorrhizal fungi provides insights into the early evolution of symbiotic traits.</title>
        <authorList>
            <person name="Miyauchi S."/>
            <person name="Kiss E."/>
            <person name="Kuo A."/>
            <person name="Drula E."/>
            <person name="Kohler A."/>
            <person name="Sanchez-Garcia M."/>
            <person name="Morin E."/>
            <person name="Andreopoulos B."/>
            <person name="Barry K.W."/>
            <person name="Bonito G."/>
            <person name="Buee M."/>
            <person name="Carver A."/>
            <person name="Chen C."/>
            <person name="Cichocki N."/>
            <person name="Clum A."/>
            <person name="Culley D."/>
            <person name="Crous P.W."/>
            <person name="Fauchery L."/>
            <person name="Girlanda M."/>
            <person name="Hayes R.D."/>
            <person name="Keri Z."/>
            <person name="LaButti K."/>
            <person name="Lipzen A."/>
            <person name="Lombard V."/>
            <person name="Magnuson J."/>
            <person name="Maillard F."/>
            <person name="Murat C."/>
            <person name="Nolan M."/>
            <person name="Ohm R.A."/>
            <person name="Pangilinan J."/>
            <person name="Pereira M.F."/>
            <person name="Perotto S."/>
            <person name="Peter M."/>
            <person name="Pfister S."/>
            <person name="Riley R."/>
            <person name="Sitrit Y."/>
            <person name="Stielow J.B."/>
            <person name="Szollosi G."/>
            <person name="Zifcakova L."/>
            <person name="Stursova M."/>
            <person name="Spatafora J.W."/>
            <person name="Tedersoo L."/>
            <person name="Vaario L.M."/>
            <person name="Yamada A."/>
            <person name="Yan M."/>
            <person name="Wang P."/>
            <person name="Xu J."/>
            <person name="Bruns T."/>
            <person name="Baldrian P."/>
            <person name="Vilgalys R."/>
            <person name="Dunand C."/>
            <person name="Henrissat B."/>
            <person name="Grigoriev I.V."/>
            <person name="Hibbett D."/>
            <person name="Nagy L.G."/>
            <person name="Martin F.M."/>
        </authorList>
    </citation>
    <scope>NUCLEOTIDE SEQUENCE</scope>
    <source>
        <strain evidence="2">UP504</strain>
    </source>
</reference>
<dbReference type="Proteomes" id="UP000886523">
    <property type="component" value="Unassembled WGS sequence"/>
</dbReference>
<dbReference type="InterPro" id="IPR011989">
    <property type="entry name" value="ARM-like"/>
</dbReference>
<evidence type="ECO:0000313" key="3">
    <source>
        <dbReference type="Proteomes" id="UP000886523"/>
    </source>
</evidence>
<accession>A0A9P6B130</accession>
<dbReference type="OrthoDB" id="78088at2759"/>